<keyword evidence="2 5" id="KW-0812">Transmembrane</keyword>
<keyword evidence="4 6" id="KW-0472">Membrane</keyword>
<feature type="transmembrane region" description="Helical" evidence="6">
    <location>
        <begin position="95"/>
        <end position="116"/>
    </location>
</feature>
<dbReference type="Proteomes" id="UP000007110">
    <property type="component" value="Unassembled WGS sequence"/>
</dbReference>
<dbReference type="AlphaFoldDB" id="A0A7M7N9X5"/>
<evidence type="ECO:0000256" key="1">
    <source>
        <dbReference type="ARBA" id="ARBA00004370"/>
    </source>
</evidence>
<dbReference type="KEGG" id="spu:115920899"/>
<feature type="transmembrane region" description="Helical" evidence="6">
    <location>
        <begin position="136"/>
        <end position="164"/>
    </location>
</feature>
<dbReference type="GeneID" id="115920899"/>
<dbReference type="PROSITE" id="PS00237">
    <property type="entry name" value="G_PROTEIN_RECEP_F1_1"/>
    <property type="match status" value="1"/>
</dbReference>
<dbReference type="InterPro" id="IPR017452">
    <property type="entry name" value="GPCR_Rhodpsn_7TM"/>
</dbReference>
<dbReference type="SUPFAM" id="SSF81321">
    <property type="entry name" value="Family A G protein-coupled receptor-like"/>
    <property type="match status" value="1"/>
</dbReference>
<keyword evidence="5" id="KW-0807">Transducer</keyword>
<dbReference type="GO" id="GO:0004930">
    <property type="term" value="F:G protein-coupled receptor activity"/>
    <property type="evidence" value="ECO:0007669"/>
    <property type="project" value="UniProtKB-KW"/>
</dbReference>
<dbReference type="GO" id="GO:0016020">
    <property type="term" value="C:membrane"/>
    <property type="evidence" value="ECO:0007669"/>
    <property type="project" value="UniProtKB-SubCell"/>
</dbReference>
<keyword evidence="3 6" id="KW-1133">Transmembrane helix</keyword>
<comment type="subcellular location">
    <subcellularLocation>
        <location evidence="1">Membrane</location>
    </subcellularLocation>
</comment>
<keyword evidence="9" id="KW-1185">Reference proteome</keyword>
<keyword evidence="5" id="KW-0297">G-protein coupled receptor</keyword>
<accession>A0A7M7N9X5</accession>
<dbReference type="Gene3D" id="1.20.1070.10">
    <property type="entry name" value="Rhodopsin 7-helix transmembrane proteins"/>
    <property type="match status" value="1"/>
</dbReference>
<reference evidence="8" key="2">
    <citation type="submission" date="2021-01" db="UniProtKB">
        <authorList>
            <consortium name="EnsemblMetazoa"/>
        </authorList>
    </citation>
    <scope>IDENTIFICATION</scope>
</reference>
<dbReference type="CDD" id="cd00637">
    <property type="entry name" value="7tm_classA_rhodopsin-like"/>
    <property type="match status" value="1"/>
</dbReference>
<dbReference type="RefSeq" id="XP_030833506.1">
    <property type="nucleotide sequence ID" value="XM_030977646.1"/>
</dbReference>
<feature type="domain" description="G-protein coupled receptors family 1 profile" evidence="7">
    <location>
        <begin position="74"/>
        <end position="184"/>
    </location>
</feature>
<proteinExistence type="inferred from homology"/>
<reference evidence="9" key="1">
    <citation type="submission" date="2015-02" db="EMBL/GenBank/DDBJ databases">
        <title>Genome sequencing for Strongylocentrotus purpuratus.</title>
        <authorList>
            <person name="Murali S."/>
            <person name="Liu Y."/>
            <person name="Vee V."/>
            <person name="English A."/>
            <person name="Wang M."/>
            <person name="Skinner E."/>
            <person name="Han Y."/>
            <person name="Muzny D.M."/>
            <person name="Worley K.C."/>
            <person name="Gibbs R.A."/>
        </authorList>
    </citation>
    <scope>NUCLEOTIDE SEQUENCE</scope>
</reference>
<comment type="similarity">
    <text evidence="5">Belongs to the G-protein coupled receptor 1 family.</text>
</comment>
<evidence type="ECO:0000256" key="4">
    <source>
        <dbReference type="ARBA" id="ARBA00023136"/>
    </source>
</evidence>
<feature type="transmembrane region" description="Helical" evidence="6">
    <location>
        <begin position="62"/>
        <end position="83"/>
    </location>
</feature>
<dbReference type="InterPro" id="IPR000276">
    <property type="entry name" value="GPCR_Rhodpsn"/>
</dbReference>
<evidence type="ECO:0000256" key="2">
    <source>
        <dbReference type="ARBA" id="ARBA00022692"/>
    </source>
</evidence>
<organism evidence="8 9">
    <name type="scientific">Strongylocentrotus purpuratus</name>
    <name type="common">Purple sea urchin</name>
    <dbReference type="NCBI Taxonomy" id="7668"/>
    <lineage>
        <taxon>Eukaryota</taxon>
        <taxon>Metazoa</taxon>
        <taxon>Echinodermata</taxon>
        <taxon>Eleutherozoa</taxon>
        <taxon>Echinozoa</taxon>
        <taxon>Echinoidea</taxon>
        <taxon>Euechinoidea</taxon>
        <taxon>Echinacea</taxon>
        <taxon>Camarodonta</taxon>
        <taxon>Echinidea</taxon>
        <taxon>Strongylocentrotidae</taxon>
        <taxon>Strongylocentrotus</taxon>
    </lineage>
</organism>
<evidence type="ECO:0000256" key="6">
    <source>
        <dbReference type="SAM" id="Phobius"/>
    </source>
</evidence>
<dbReference type="PANTHER" id="PTHR45698">
    <property type="entry name" value="TRACE AMINE-ASSOCIATED RECEPTOR 19N-RELATED"/>
    <property type="match status" value="1"/>
</dbReference>
<evidence type="ECO:0000256" key="5">
    <source>
        <dbReference type="RuleBase" id="RU000688"/>
    </source>
</evidence>
<name>A0A7M7N9X5_STRPU</name>
<evidence type="ECO:0000313" key="9">
    <source>
        <dbReference type="Proteomes" id="UP000007110"/>
    </source>
</evidence>
<dbReference type="PANTHER" id="PTHR45698:SF1">
    <property type="entry name" value="TRACE AMINE-ASSOCIATED RECEPTOR 13C-LIKE"/>
    <property type="match status" value="1"/>
</dbReference>
<dbReference type="InParanoid" id="A0A7M7N9X5"/>
<dbReference type="PRINTS" id="PR00237">
    <property type="entry name" value="GPCRRHODOPSN"/>
</dbReference>
<protein>
    <recommendedName>
        <fullName evidence="7">G-protein coupled receptors family 1 profile domain-containing protein</fullName>
    </recommendedName>
</protein>
<dbReference type="OrthoDB" id="5952899at2759"/>
<dbReference type="EnsemblMetazoa" id="XM_030977646">
    <property type="protein sequence ID" value="XP_030833506"/>
    <property type="gene ID" value="LOC115920899"/>
</dbReference>
<sequence length="213" mass="24069">MRTYSEPVTKVELTTVTQIWTELYEDLHVQTDESAFETSPSISTFPPADWLWDPVTWSWWEILQTVFALLGVIGNLLVMVVLFQRRASRRPADTLIGALAAADLLTSLFMFPHSTPRKVPGTVFGNFVCKLFKSSALLWVSCSASIFTLTAISIERCIAVVYPLRAKRLLTRRRVVISIVVIWLCSHPYKDGSASGSMHELLLHTFLSMYIVE</sequence>
<dbReference type="OMA" id="WTELYED"/>
<evidence type="ECO:0000256" key="3">
    <source>
        <dbReference type="ARBA" id="ARBA00022989"/>
    </source>
</evidence>
<evidence type="ECO:0000259" key="7">
    <source>
        <dbReference type="PROSITE" id="PS50262"/>
    </source>
</evidence>
<dbReference type="Pfam" id="PF00001">
    <property type="entry name" value="7tm_1"/>
    <property type="match status" value="1"/>
</dbReference>
<dbReference type="PROSITE" id="PS50262">
    <property type="entry name" value="G_PROTEIN_RECEP_F1_2"/>
    <property type="match status" value="1"/>
</dbReference>
<evidence type="ECO:0000313" key="8">
    <source>
        <dbReference type="EnsemblMetazoa" id="XP_030833506"/>
    </source>
</evidence>
<keyword evidence="5" id="KW-0675">Receptor</keyword>